<gene>
    <name evidence="1" type="ORF">QP177_07365</name>
</gene>
<reference evidence="1 2" key="1">
    <citation type="submission" date="2023-05" db="EMBL/GenBank/DDBJ databases">
        <title>Cataloging the Phylogenetic Diversity of Human Bladder Bacteria.</title>
        <authorList>
            <person name="Du J."/>
        </authorList>
    </citation>
    <scope>NUCLEOTIDE SEQUENCE [LARGE SCALE GENOMIC DNA]</scope>
    <source>
        <strain evidence="1 2">UMB9230</strain>
    </source>
</reference>
<proteinExistence type="predicted"/>
<name>A0ABD4ZEJ8_GARVA</name>
<organism evidence="1 2">
    <name type="scientific">Gardnerella vaginalis</name>
    <dbReference type="NCBI Taxonomy" id="2702"/>
    <lineage>
        <taxon>Bacteria</taxon>
        <taxon>Bacillati</taxon>
        <taxon>Actinomycetota</taxon>
        <taxon>Actinomycetes</taxon>
        <taxon>Bifidobacteriales</taxon>
        <taxon>Bifidobacteriaceae</taxon>
        <taxon>Gardnerella</taxon>
    </lineage>
</organism>
<evidence type="ECO:0000313" key="1">
    <source>
        <dbReference type="EMBL" id="MDK6696364.1"/>
    </source>
</evidence>
<feature type="non-terminal residue" evidence="1">
    <location>
        <position position="79"/>
    </location>
</feature>
<dbReference type="Proteomes" id="UP001240561">
    <property type="component" value="Unassembled WGS sequence"/>
</dbReference>
<sequence>MVNDPTNLEIKIVGNLNLSQDWFDWLKQQPETQFSIPLTRSLNTIIDLKKEANFVRNVELIPTTSNDPITQQSLLNDNS</sequence>
<comment type="caution">
    <text evidence="1">The sequence shown here is derived from an EMBL/GenBank/DDBJ whole genome shotgun (WGS) entry which is preliminary data.</text>
</comment>
<protein>
    <submittedName>
        <fullName evidence="1">Uncharacterized protein</fullName>
    </submittedName>
</protein>
<dbReference type="EMBL" id="JASOGJ010000144">
    <property type="protein sequence ID" value="MDK6696364.1"/>
    <property type="molecule type" value="Genomic_DNA"/>
</dbReference>
<dbReference type="AlphaFoldDB" id="A0ABD4ZEJ8"/>
<evidence type="ECO:0000313" key="2">
    <source>
        <dbReference type="Proteomes" id="UP001240561"/>
    </source>
</evidence>
<accession>A0ABD4ZEJ8</accession>